<evidence type="ECO:0000256" key="6">
    <source>
        <dbReference type="ARBA" id="ARBA00029467"/>
    </source>
</evidence>
<name>A0A7N0TC77_KALFE</name>
<dbReference type="OMA" id="QNEGLGM"/>
<feature type="transmembrane region" description="Helical" evidence="8">
    <location>
        <begin position="93"/>
        <end position="115"/>
    </location>
</feature>
<keyword evidence="10" id="KW-1185">Reference proteome</keyword>
<comment type="subcellular location">
    <subcellularLocation>
        <location evidence="1">Endomembrane system</location>
        <topology evidence="1">Multi-pass membrane protein</topology>
    </subcellularLocation>
</comment>
<dbReference type="GO" id="GO:0012505">
    <property type="term" value="C:endomembrane system"/>
    <property type="evidence" value="ECO:0007669"/>
    <property type="project" value="UniProtKB-SubCell"/>
</dbReference>
<evidence type="ECO:0000256" key="1">
    <source>
        <dbReference type="ARBA" id="ARBA00004127"/>
    </source>
</evidence>
<keyword evidence="3" id="KW-0732">Signal</keyword>
<dbReference type="AlphaFoldDB" id="A0A7N0TC77"/>
<dbReference type="InterPro" id="IPR052222">
    <property type="entry name" value="DESIGUAL"/>
</dbReference>
<feature type="transmembrane region" description="Helical" evidence="8">
    <location>
        <begin position="6"/>
        <end position="25"/>
    </location>
</feature>
<evidence type="ECO:0000313" key="9">
    <source>
        <dbReference type="EnsemblPlants" id="Kaladp0032s0196.1.v1.1"/>
    </source>
</evidence>
<evidence type="ECO:0000256" key="8">
    <source>
        <dbReference type="SAM" id="Phobius"/>
    </source>
</evidence>
<comment type="similarity">
    <text evidence="6">Belongs to the DESIGUAL family.</text>
</comment>
<dbReference type="PANTHER" id="PTHR31769">
    <property type="entry name" value="OS07G0462200 PROTEIN-RELATED"/>
    <property type="match status" value="1"/>
</dbReference>
<reference evidence="9" key="1">
    <citation type="submission" date="2021-01" db="UniProtKB">
        <authorList>
            <consortium name="EnsemblPlants"/>
        </authorList>
    </citation>
    <scope>IDENTIFICATION</scope>
</reference>
<keyword evidence="5 8" id="KW-0472">Membrane</keyword>
<feature type="transmembrane region" description="Helical" evidence="8">
    <location>
        <begin position="142"/>
        <end position="163"/>
    </location>
</feature>
<dbReference type="InterPro" id="IPR009606">
    <property type="entry name" value="DEAL/Modifying_wall_lignin1/2"/>
</dbReference>
<dbReference type="Gramene" id="Kaladp0032s0196.1.v1.1">
    <property type="protein sequence ID" value="Kaladp0032s0196.1.v1.1"/>
    <property type="gene ID" value="Kaladp0032s0196.v1.1"/>
</dbReference>
<sequence>MSLSLSITLLVIIISCHLLAFVFAVGAERRRSVGKVVHDQYDEYSYCVYDTDASTVYGLCAFGLLLVSQTVVNGVTKCFCFGKGLMPGRFKTIAVFFYVFSWLNFLAAEACLLGGSARNAYHTKYQVLFGTHLSCATLRKGVFAAAAALILLSMMASVVYYWAHSRADTGGWEKHQDEGLAMTGSDTSKKEANAYPTA</sequence>
<dbReference type="EnsemblPlants" id="Kaladp0032s0196.1.v1.1">
    <property type="protein sequence ID" value="Kaladp0032s0196.1.v1.1"/>
    <property type="gene ID" value="Kaladp0032s0196.v1.1"/>
</dbReference>
<evidence type="ECO:0000256" key="7">
    <source>
        <dbReference type="SAM" id="MobiDB-lite"/>
    </source>
</evidence>
<dbReference type="Proteomes" id="UP000594263">
    <property type="component" value="Unplaced"/>
</dbReference>
<protein>
    <recommendedName>
        <fullName evidence="11">Fiber protein Fb34</fullName>
    </recommendedName>
</protein>
<evidence type="ECO:0000256" key="3">
    <source>
        <dbReference type="ARBA" id="ARBA00022729"/>
    </source>
</evidence>
<dbReference type="Pfam" id="PF06749">
    <property type="entry name" value="DUF1218"/>
    <property type="match status" value="1"/>
</dbReference>
<evidence type="ECO:0000256" key="2">
    <source>
        <dbReference type="ARBA" id="ARBA00022692"/>
    </source>
</evidence>
<keyword evidence="4 8" id="KW-1133">Transmembrane helix</keyword>
<evidence type="ECO:0000256" key="5">
    <source>
        <dbReference type="ARBA" id="ARBA00023136"/>
    </source>
</evidence>
<keyword evidence="2 8" id="KW-0812">Transmembrane</keyword>
<proteinExistence type="inferred from homology"/>
<evidence type="ECO:0000256" key="4">
    <source>
        <dbReference type="ARBA" id="ARBA00022989"/>
    </source>
</evidence>
<evidence type="ECO:0000313" key="10">
    <source>
        <dbReference type="Proteomes" id="UP000594263"/>
    </source>
</evidence>
<feature type="region of interest" description="Disordered" evidence="7">
    <location>
        <begin position="178"/>
        <end position="198"/>
    </location>
</feature>
<evidence type="ECO:0008006" key="11">
    <source>
        <dbReference type="Google" id="ProtNLM"/>
    </source>
</evidence>
<organism evidence="9 10">
    <name type="scientific">Kalanchoe fedtschenkoi</name>
    <name type="common">Lavender scallops</name>
    <name type="synonym">South American air plant</name>
    <dbReference type="NCBI Taxonomy" id="63787"/>
    <lineage>
        <taxon>Eukaryota</taxon>
        <taxon>Viridiplantae</taxon>
        <taxon>Streptophyta</taxon>
        <taxon>Embryophyta</taxon>
        <taxon>Tracheophyta</taxon>
        <taxon>Spermatophyta</taxon>
        <taxon>Magnoliopsida</taxon>
        <taxon>eudicotyledons</taxon>
        <taxon>Gunneridae</taxon>
        <taxon>Pentapetalae</taxon>
        <taxon>Saxifragales</taxon>
        <taxon>Crassulaceae</taxon>
        <taxon>Kalanchoe</taxon>
    </lineage>
</organism>
<accession>A0A7N0TC77</accession>